<gene>
    <name evidence="2" type="ORF">TCM_011476</name>
</gene>
<accession>A0A061EH46</accession>
<reference evidence="2 3" key="1">
    <citation type="journal article" date="2013" name="Genome Biol.">
        <title>The genome sequence of the most widely cultivated cacao type and its use to identify candidate genes regulating pod color.</title>
        <authorList>
            <person name="Motamayor J.C."/>
            <person name="Mockaitis K."/>
            <person name="Schmutz J."/>
            <person name="Haiminen N."/>
            <person name="Iii D.L."/>
            <person name="Cornejo O."/>
            <person name="Findley S.D."/>
            <person name="Zheng P."/>
            <person name="Utro F."/>
            <person name="Royaert S."/>
            <person name="Saski C."/>
            <person name="Jenkins J."/>
            <person name="Podicheti R."/>
            <person name="Zhao M."/>
            <person name="Scheffler B.E."/>
            <person name="Stack J.C."/>
            <person name="Feltus F.A."/>
            <person name="Mustiga G.M."/>
            <person name="Amores F."/>
            <person name="Phillips W."/>
            <person name="Marelli J.P."/>
            <person name="May G.D."/>
            <person name="Shapiro H."/>
            <person name="Ma J."/>
            <person name="Bustamante C.D."/>
            <person name="Schnell R.J."/>
            <person name="Main D."/>
            <person name="Gilbert D."/>
            <person name="Parida L."/>
            <person name="Kuhn D.N."/>
        </authorList>
    </citation>
    <scope>NUCLEOTIDE SEQUENCE [LARGE SCALE GENOMIC DNA]</scope>
    <source>
        <strain evidence="3">cv. Matina 1-6</strain>
    </source>
</reference>
<evidence type="ECO:0000313" key="3">
    <source>
        <dbReference type="Proteomes" id="UP000026915"/>
    </source>
</evidence>
<dbReference type="Pfam" id="PF13456">
    <property type="entry name" value="RVT_3"/>
    <property type="match status" value="1"/>
</dbReference>
<dbReference type="Proteomes" id="UP000026915">
    <property type="component" value="Chromosome 2"/>
</dbReference>
<dbReference type="InParanoid" id="A0A061EH46"/>
<proteinExistence type="predicted"/>
<keyword evidence="3" id="KW-1185">Reference proteome</keyword>
<dbReference type="AlphaFoldDB" id="A0A061EH46"/>
<sequence>MTKQLAVKEVVIMFAASKWCTHSLLLECDKYNVVKWITNPQEVPWGLRKLIIQTYTVLGKINKWGMAHMPQSANEEAGLLAKEDVLRTSDLFLVNHAAWLIFNSDPLAVHCLFVFH</sequence>
<dbReference type="InterPro" id="IPR036397">
    <property type="entry name" value="RNaseH_sf"/>
</dbReference>
<dbReference type="Gramene" id="EOY01629">
    <property type="protein sequence ID" value="EOY01629"/>
    <property type="gene ID" value="TCM_011476"/>
</dbReference>
<dbReference type="InterPro" id="IPR002156">
    <property type="entry name" value="RNaseH_domain"/>
</dbReference>
<evidence type="ECO:0000313" key="2">
    <source>
        <dbReference type="EMBL" id="EOY01629.1"/>
    </source>
</evidence>
<dbReference type="HOGENOM" id="CLU_000680_21_3_1"/>
<evidence type="ECO:0000259" key="1">
    <source>
        <dbReference type="Pfam" id="PF13456"/>
    </source>
</evidence>
<protein>
    <recommendedName>
        <fullName evidence="1">RNase H type-1 domain-containing protein</fullName>
    </recommendedName>
</protein>
<dbReference type="GO" id="GO:0004523">
    <property type="term" value="F:RNA-DNA hybrid ribonuclease activity"/>
    <property type="evidence" value="ECO:0007669"/>
    <property type="project" value="InterPro"/>
</dbReference>
<name>A0A061EH46_THECC</name>
<organism evidence="2 3">
    <name type="scientific">Theobroma cacao</name>
    <name type="common">Cacao</name>
    <name type="synonym">Cocoa</name>
    <dbReference type="NCBI Taxonomy" id="3641"/>
    <lineage>
        <taxon>Eukaryota</taxon>
        <taxon>Viridiplantae</taxon>
        <taxon>Streptophyta</taxon>
        <taxon>Embryophyta</taxon>
        <taxon>Tracheophyta</taxon>
        <taxon>Spermatophyta</taxon>
        <taxon>Magnoliopsida</taxon>
        <taxon>eudicotyledons</taxon>
        <taxon>Gunneridae</taxon>
        <taxon>Pentapetalae</taxon>
        <taxon>rosids</taxon>
        <taxon>malvids</taxon>
        <taxon>Malvales</taxon>
        <taxon>Malvaceae</taxon>
        <taxon>Byttnerioideae</taxon>
        <taxon>Theobroma</taxon>
    </lineage>
</organism>
<feature type="domain" description="RNase H type-1" evidence="1">
    <location>
        <begin position="15"/>
        <end position="83"/>
    </location>
</feature>
<dbReference type="GO" id="GO:0003676">
    <property type="term" value="F:nucleic acid binding"/>
    <property type="evidence" value="ECO:0007669"/>
    <property type="project" value="InterPro"/>
</dbReference>
<dbReference type="Gene3D" id="3.30.420.10">
    <property type="entry name" value="Ribonuclease H-like superfamily/Ribonuclease H"/>
    <property type="match status" value="1"/>
</dbReference>
<dbReference type="EMBL" id="CM001880">
    <property type="protein sequence ID" value="EOY01629.1"/>
    <property type="molecule type" value="Genomic_DNA"/>
</dbReference>